<evidence type="ECO:0000256" key="1">
    <source>
        <dbReference type="ARBA" id="ARBA00022801"/>
    </source>
</evidence>
<keyword evidence="3" id="KW-0732">Signal</keyword>
<evidence type="ECO:0000256" key="3">
    <source>
        <dbReference type="SAM" id="SignalP"/>
    </source>
</evidence>
<dbReference type="Gene3D" id="2.60.40.1180">
    <property type="entry name" value="Golgi alpha-mannosidase II"/>
    <property type="match status" value="1"/>
</dbReference>
<dbReference type="InterPro" id="IPR029486">
    <property type="entry name" value="GH97_N"/>
</dbReference>
<dbReference type="InterPro" id="IPR013785">
    <property type="entry name" value="Aldolase_TIM"/>
</dbReference>
<keyword evidence="2" id="KW-0326">Glycosidase</keyword>
<name>A0ABU3SZ54_9ALTE</name>
<feature type="domain" description="Glycosyl-hydrolase 97 catalytic" evidence="4">
    <location>
        <begin position="328"/>
        <end position="464"/>
    </location>
</feature>
<feature type="domain" description="Glycosyl-hydrolase 97 N-terminal" evidence="5">
    <location>
        <begin position="48"/>
        <end position="297"/>
    </location>
</feature>
<dbReference type="InterPro" id="IPR013780">
    <property type="entry name" value="Glyco_hydro_b"/>
</dbReference>
<proteinExistence type="predicted"/>
<evidence type="ECO:0000313" key="8">
    <source>
        <dbReference type="Proteomes" id="UP001247805"/>
    </source>
</evidence>
<evidence type="ECO:0000259" key="4">
    <source>
        <dbReference type="Pfam" id="PF10566"/>
    </source>
</evidence>
<accession>A0ABU3SZ54</accession>
<dbReference type="InterPro" id="IPR017853">
    <property type="entry name" value="GH"/>
</dbReference>
<protein>
    <submittedName>
        <fullName evidence="7">Glycoside hydrolase family 97 N-terminal domain-containing protein</fullName>
    </submittedName>
</protein>
<dbReference type="InterPro" id="IPR014718">
    <property type="entry name" value="GH-type_carb-bd"/>
</dbReference>
<evidence type="ECO:0000256" key="2">
    <source>
        <dbReference type="ARBA" id="ARBA00023295"/>
    </source>
</evidence>
<dbReference type="PANTHER" id="PTHR35803:SF2">
    <property type="entry name" value="RETAINING ALPHA-GALACTOSIDASE"/>
    <property type="match status" value="1"/>
</dbReference>
<dbReference type="RefSeq" id="WP_316026841.1">
    <property type="nucleotide sequence ID" value="NZ_JAWDIO010000002.1"/>
</dbReference>
<sequence length="669" mass="74755">MFNTRSKKTLSALVFFTVSSIFLASCTKSTHTINEITTFGSQQDSPLLSSPNQNVTSKVFVDPQGSLQYVVYLQGKLVVKPSALGITVDGVDLANHAQLLDVKQTTVNETYPTRGNHTVANNHYNQWLYFLQHKNSQKQFQIALRLYDDGAAYRYIVPSNDKQHVDGESSSWTLPDHSKTWFFERDSDWKLKTYAGWWKAEDVKDMPTTSKQGPIQGTPLVFELPNSNGYAAITKAALYNYSGMRLKAVGDNTFKANFTEGEKGFDVNGTITSPWRVVMLGKDLDTLVNSDLISNLNPAPDPKLFADTDYIQPGRSVWSWMSMRLGTINDQKDFTRYAAELGFEYNLIDAGWKDWPTPWKTLKDITLQGKKLGVENWVWVHSEDIDDPTNNYYEMREYLDKVKAAGAIGVKTDFMNSESKLLIDFEIAFLQETARRQLLANFHGSHSPTGESRTYPNELTREGIRGIEVNLHNKHLPPSHNAALPFTRFLLGHGDYTPLSFTNPGATTFAHQLATIIVFLSPVQVYADSPVVLQHNPDIKPMLQIIKDTPTVWDETKVLSGSKIGELAAFARRSGDKWFIGILNDETAKNYELDLSFIGKGKFTAQIAEDDLQASKVDINGLNPLAIGELGGYNQVTPAKVHRVEVNQHSKLTIRLANGGGFAALIAPN</sequence>
<dbReference type="Pfam" id="PF14509">
    <property type="entry name" value="GH97_C"/>
    <property type="match status" value="1"/>
</dbReference>
<reference evidence="7 8" key="1">
    <citation type="submission" date="2023-10" db="EMBL/GenBank/DDBJ databases">
        <title>Glaciecola aquimarina strain GGW-M5 nov., isolated from a coastal seawater.</title>
        <authorList>
            <person name="Bayburt H."/>
            <person name="Kim J.M."/>
            <person name="Choi B.J."/>
            <person name="Jeon C.O."/>
        </authorList>
    </citation>
    <scope>NUCLEOTIDE SEQUENCE [LARGE SCALE GENOMIC DNA]</scope>
    <source>
        <strain evidence="7 8">KCTC 32108</strain>
    </source>
</reference>
<dbReference type="SUPFAM" id="SSF51445">
    <property type="entry name" value="(Trans)glycosidases"/>
    <property type="match status" value="1"/>
</dbReference>
<dbReference type="InterPro" id="IPR052720">
    <property type="entry name" value="Glycosyl_hydrolase_97"/>
</dbReference>
<dbReference type="Proteomes" id="UP001247805">
    <property type="component" value="Unassembled WGS sequence"/>
</dbReference>
<organism evidence="7 8">
    <name type="scientific">Paraglaciecola aquimarina</name>
    <dbReference type="NCBI Taxonomy" id="1235557"/>
    <lineage>
        <taxon>Bacteria</taxon>
        <taxon>Pseudomonadati</taxon>
        <taxon>Pseudomonadota</taxon>
        <taxon>Gammaproteobacteria</taxon>
        <taxon>Alteromonadales</taxon>
        <taxon>Alteromonadaceae</taxon>
        <taxon>Paraglaciecola</taxon>
    </lineage>
</organism>
<keyword evidence="1 7" id="KW-0378">Hydrolase</keyword>
<dbReference type="PROSITE" id="PS51257">
    <property type="entry name" value="PROKAR_LIPOPROTEIN"/>
    <property type="match status" value="1"/>
</dbReference>
<dbReference type="Gene3D" id="3.20.20.70">
    <property type="entry name" value="Aldolase class I"/>
    <property type="match status" value="1"/>
</dbReference>
<comment type="caution">
    <text evidence="7">The sequence shown here is derived from an EMBL/GenBank/DDBJ whole genome shotgun (WGS) entry which is preliminary data.</text>
</comment>
<dbReference type="Pfam" id="PF10566">
    <property type="entry name" value="Glyco_hydro_97"/>
    <property type="match status" value="1"/>
</dbReference>
<dbReference type="GO" id="GO:0016787">
    <property type="term" value="F:hydrolase activity"/>
    <property type="evidence" value="ECO:0007669"/>
    <property type="project" value="UniProtKB-KW"/>
</dbReference>
<dbReference type="Pfam" id="PF14508">
    <property type="entry name" value="GH97_N"/>
    <property type="match status" value="1"/>
</dbReference>
<dbReference type="InterPro" id="IPR019563">
    <property type="entry name" value="GH97_catalytic"/>
</dbReference>
<dbReference type="InterPro" id="IPR029483">
    <property type="entry name" value="GH97_C"/>
</dbReference>
<dbReference type="PANTHER" id="PTHR35803">
    <property type="entry name" value="GLUCAN 1,4-ALPHA-GLUCOSIDASE SUSB-RELATED"/>
    <property type="match status" value="1"/>
</dbReference>
<dbReference type="Gene3D" id="2.70.98.10">
    <property type="match status" value="1"/>
</dbReference>
<evidence type="ECO:0000259" key="6">
    <source>
        <dbReference type="Pfam" id="PF14509"/>
    </source>
</evidence>
<dbReference type="EMBL" id="JAWDIO010000002">
    <property type="protein sequence ID" value="MDU0355294.1"/>
    <property type="molecule type" value="Genomic_DNA"/>
</dbReference>
<feature type="chain" id="PRO_5046629385" evidence="3">
    <location>
        <begin position="25"/>
        <end position="669"/>
    </location>
</feature>
<feature type="signal peptide" evidence="3">
    <location>
        <begin position="1"/>
        <end position="24"/>
    </location>
</feature>
<keyword evidence="8" id="KW-1185">Reference proteome</keyword>
<evidence type="ECO:0000313" key="7">
    <source>
        <dbReference type="EMBL" id="MDU0355294.1"/>
    </source>
</evidence>
<gene>
    <name evidence="7" type="ORF">RS130_16515</name>
</gene>
<evidence type="ECO:0000259" key="5">
    <source>
        <dbReference type="Pfam" id="PF14508"/>
    </source>
</evidence>
<feature type="domain" description="Glycosyl-hydrolase 97 C-terminal oligomerisation" evidence="6">
    <location>
        <begin position="552"/>
        <end position="666"/>
    </location>
</feature>